<feature type="region of interest" description="Disordered" evidence="1">
    <location>
        <begin position="20"/>
        <end position="48"/>
    </location>
</feature>
<dbReference type="SFLD" id="SFLDG01082">
    <property type="entry name" value="B12-binding_domain_containing"/>
    <property type="match status" value="1"/>
</dbReference>
<dbReference type="Pfam" id="PF04055">
    <property type="entry name" value="Radical_SAM"/>
    <property type="match status" value="1"/>
</dbReference>
<comment type="caution">
    <text evidence="3">The sequence shown here is derived from an EMBL/GenBank/DDBJ whole genome shotgun (WGS) entry which is preliminary data.</text>
</comment>
<dbReference type="PROSITE" id="PS51918">
    <property type="entry name" value="RADICAL_SAM"/>
    <property type="match status" value="1"/>
</dbReference>
<dbReference type="SMART" id="SM00729">
    <property type="entry name" value="Elp3"/>
    <property type="match status" value="1"/>
</dbReference>
<feature type="domain" description="Radical SAM core" evidence="2">
    <location>
        <begin position="264"/>
        <end position="492"/>
    </location>
</feature>
<dbReference type="InterPro" id="IPR045784">
    <property type="entry name" value="Radical_SAM_N2"/>
</dbReference>
<organism evidence="3 4">
    <name type="scientific">Solidesulfovibrio aerotolerans</name>
    <dbReference type="NCBI Taxonomy" id="295255"/>
    <lineage>
        <taxon>Bacteria</taxon>
        <taxon>Pseudomonadati</taxon>
        <taxon>Thermodesulfobacteriota</taxon>
        <taxon>Desulfovibrionia</taxon>
        <taxon>Desulfovibrionales</taxon>
        <taxon>Desulfovibrionaceae</taxon>
        <taxon>Solidesulfovibrio</taxon>
    </lineage>
</organism>
<dbReference type="CDD" id="cd01335">
    <property type="entry name" value="Radical_SAM"/>
    <property type="match status" value="1"/>
</dbReference>
<dbReference type="Proteomes" id="UP000482487">
    <property type="component" value="Unassembled WGS sequence"/>
</dbReference>
<reference evidence="3 4" key="1">
    <citation type="submission" date="2020-01" db="EMBL/GenBank/DDBJ databases">
        <title>Genome sequence of Desulfovibrio aerotolerans DSM 16695(T).</title>
        <authorList>
            <person name="Karnachuk O."/>
            <person name="Avakyan M."/>
            <person name="Mardanov A."/>
            <person name="Kadnikov V."/>
            <person name="Ravin N."/>
        </authorList>
    </citation>
    <scope>NUCLEOTIDE SEQUENCE [LARGE SCALE GENOMIC DNA]</scope>
    <source>
        <strain evidence="3 4">DSM 16695</strain>
    </source>
</reference>
<dbReference type="SFLD" id="SFLDS00029">
    <property type="entry name" value="Radical_SAM"/>
    <property type="match status" value="1"/>
</dbReference>
<dbReference type="PANTHER" id="PTHR42731">
    <property type="entry name" value="SLL1084 PROTEIN"/>
    <property type="match status" value="1"/>
</dbReference>
<dbReference type="GO" id="GO:0003824">
    <property type="term" value="F:catalytic activity"/>
    <property type="evidence" value="ECO:0007669"/>
    <property type="project" value="InterPro"/>
</dbReference>
<keyword evidence="4" id="KW-1185">Reference proteome</keyword>
<evidence type="ECO:0000313" key="4">
    <source>
        <dbReference type="Proteomes" id="UP000482487"/>
    </source>
</evidence>
<dbReference type="PANTHER" id="PTHR42731:SF5">
    <property type="entry name" value="RADICAL SAM DOMAIN PROTEIN"/>
    <property type="match status" value="1"/>
</dbReference>
<protein>
    <submittedName>
        <fullName evidence="3">Radical SAM protein</fullName>
    </submittedName>
</protein>
<sequence>MRRNSKFPPSSACRRTSCAAPAVVSPISPPGGAQNSPRSPKRGQGYDLSQTPGTTVYFGLDRPAAPEWGGRLPVALTVPGDAAMALSALGWQAVWRLLADDPALAVERVYTRSANPPAAEDSGHLLAAFPLIAFSLCYEEEYRDAAAALLAAGIPLARADRPDFPIVMAGGPLAFLNPAPFLPALDLLFVGEAEAGLAAVVAAIGRVALAGGDKAACLDAVTHLPGVLLPGRTTGPVVRATALADGSSTLLAVPAHSCFVSGHAEFRDMFLVEINRGCPYGCRFCAAGYVYRPPRQSRLADVQALIERFSPRKIGLVGTALTDWPDLLPFLHWLRERGTKFSLSSVRADGITPELLTILRTAGLRTLTLALEAPSHRLRTAANKHLSVEALLRAVTLAGEHGVNHLKFYLIIGWPGETPEDYDELRPLLEQIATAASIGVGKRGVAHATLSVNPLVPKPFTPMQWAPMASEAAIEAGYARIKQAAKGLKGFRVETETASMARLQGLLARGDERLFPLIGAAVTAGSFRRALKTWDGDPADYLDRQRPKDEHLPWDIIDNGIARDYLWQEWERYQTGIGTAKCPPAGCAMCKRCGIYEASQGA</sequence>
<evidence type="ECO:0000313" key="3">
    <source>
        <dbReference type="EMBL" id="MYL84517.1"/>
    </source>
</evidence>
<dbReference type="Pfam" id="PF19864">
    <property type="entry name" value="Radical_SAM_N2"/>
    <property type="match status" value="1"/>
</dbReference>
<dbReference type="Gene3D" id="3.80.30.20">
    <property type="entry name" value="tm_1862 like domain"/>
    <property type="match status" value="1"/>
</dbReference>
<dbReference type="InterPro" id="IPR058240">
    <property type="entry name" value="rSAM_sf"/>
</dbReference>
<dbReference type="AlphaFoldDB" id="A0A7C9N250"/>
<name>A0A7C9N250_9BACT</name>
<evidence type="ECO:0000259" key="2">
    <source>
        <dbReference type="PROSITE" id="PS51918"/>
    </source>
</evidence>
<dbReference type="GO" id="GO:0051536">
    <property type="term" value="F:iron-sulfur cluster binding"/>
    <property type="evidence" value="ECO:0007669"/>
    <property type="project" value="InterPro"/>
</dbReference>
<dbReference type="EMBL" id="WVUD01000034">
    <property type="protein sequence ID" value="MYL84517.1"/>
    <property type="molecule type" value="Genomic_DNA"/>
</dbReference>
<accession>A0A7C9N250</accession>
<proteinExistence type="predicted"/>
<dbReference type="SUPFAM" id="SSF102114">
    <property type="entry name" value="Radical SAM enzymes"/>
    <property type="match status" value="1"/>
</dbReference>
<gene>
    <name evidence="3" type="ORF">GTA51_15460</name>
</gene>
<dbReference type="InterPro" id="IPR006638">
    <property type="entry name" value="Elp3/MiaA/NifB-like_rSAM"/>
</dbReference>
<evidence type="ECO:0000256" key="1">
    <source>
        <dbReference type="SAM" id="MobiDB-lite"/>
    </source>
</evidence>
<dbReference type="InterPro" id="IPR007197">
    <property type="entry name" value="rSAM"/>
</dbReference>
<dbReference type="OrthoDB" id="9806827at2"/>
<dbReference type="InterPro" id="IPR023404">
    <property type="entry name" value="rSAM_horseshoe"/>
</dbReference>